<comment type="caution">
    <text evidence="2">The sequence shown here is derived from an EMBL/GenBank/DDBJ whole genome shotgun (WGS) entry which is preliminary data.</text>
</comment>
<keyword evidence="3" id="KW-1185">Reference proteome</keyword>
<dbReference type="EMBL" id="JARJLG010000046">
    <property type="protein sequence ID" value="KAJ7761260.1"/>
    <property type="molecule type" value="Genomic_DNA"/>
</dbReference>
<evidence type="ECO:0000313" key="3">
    <source>
        <dbReference type="Proteomes" id="UP001215280"/>
    </source>
</evidence>
<protein>
    <submittedName>
        <fullName evidence="2">Uncharacterized protein</fullName>
    </submittedName>
</protein>
<gene>
    <name evidence="2" type="ORF">DFH07DRAFT_771583</name>
</gene>
<proteinExistence type="predicted"/>
<sequence>MPLAFYFWTPREHRAQEVAKAELRTLRNEQPAAKHVRIQESPHSRLPLAILGRHSEKNNTDSACGDEASLVSFIFLTAIFLPQLLIILAGSALSPRSDQDLPGDPCFNVWIPSTSKEFKLHTSSEGMFCLSQSSDSRASVMCPSAHTPIRVNVISNTRGAVVRLIGTVRH</sequence>
<feature type="transmembrane region" description="Helical" evidence="1">
    <location>
        <begin position="70"/>
        <end position="93"/>
    </location>
</feature>
<dbReference type="AlphaFoldDB" id="A0AAD7NID5"/>
<reference evidence="2" key="1">
    <citation type="submission" date="2023-03" db="EMBL/GenBank/DDBJ databases">
        <title>Massive genome expansion in bonnet fungi (Mycena s.s.) driven by repeated elements and novel gene families across ecological guilds.</title>
        <authorList>
            <consortium name="Lawrence Berkeley National Laboratory"/>
            <person name="Harder C.B."/>
            <person name="Miyauchi S."/>
            <person name="Viragh M."/>
            <person name="Kuo A."/>
            <person name="Thoen E."/>
            <person name="Andreopoulos B."/>
            <person name="Lu D."/>
            <person name="Skrede I."/>
            <person name="Drula E."/>
            <person name="Henrissat B."/>
            <person name="Morin E."/>
            <person name="Kohler A."/>
            <person name="Barry K."/>
            <person name="LaButti K."/>
            <person name="Morin E."/>
            <person name="Salamov A."/>
            <person name="Lipzen A."/>
            <person name="Mereny Z."/>
            <person name="Hegedus B."/>
            <person name="Baldrian P."/>
            <person name="Stursova M."/>
            <person name="Weitz H."/>
            <person name="Taylor A."/>
            <person name="Grigoriev I.V."/>
            <person name="Nagy L.G."/>
            <person name="Martin F."/>
            <person name="Kauserud H."/>
        </authorList>
    </citation>
    <scope>NUCLEOTIDE SEQUENCE</scope>
    <source>
        <strain evidence="2">CBHHK188m</strain>
    </source>
</reference>
<accession>A0AAD7NID5</accession>
<keyword evidence="1" id="KW-1133">Transmembrane helix</keyword>
<name>A0AAD7NID5_9AGAR</name>
<keyword evidence="1" id="KW-0812">Transmembrane</keyword>
<organism evidence="2 3">
    <name type="scientific">Mycena maculata</name>
    <dbReference type="NCBI Taxonomy" id="230809"/>
    <lineage>
        <taxon>Eukaryota</taxon>
        <taxon>Fungi</taxon>
        <taxon>Dikarya</taxon>
        <taxon>Basidiomycota</taxon>
        <taxon>Agaricomycotina</taxon>
        <taxon>Agaricomycetes</taxon>
        <taxon>Agaricomycetidae</taxon>
        <taxon>Agaricales</taxon>
        <taxon>Marasmiineae</taxon>
        <taxon>Mycenaceae</taxon>
        <taxon>Mycena</taxon>
    </lineage>
</organism>
<evidence type="ECO:0000313" key="2">
    <source>
        <dbReference type="EMBL" id="KAJ7761260.1"/>
    </source>
</evidence>
<dbReference type="Proteomes" id="UP001215280">
    <property type="component" value="Unassembled WGS sequence"/>
</dbReference>
<evidence type="ECO:0000256" key="1">
    <source>
        <dbReference type="SAM" id="Phobius"/>
    </source>
</evidence>
<keyword evidence="1" id="KW-0472">Membrane</keyword>